<name>A0A2G2VAN7_CAPBA</name>
<dbReference type="OrthoDB" id="1688035at2759"/>
<feature type="region of interest" description="Disordered" evidence="1">
    <location>
        <begin position="72"/>
        <end position="92"/>
    </location>
</feature>
<comment type="caution">
    <text evidence="2">The sequence shown here is derived from an EMBL/GenBank/DDBJ whole genome shotgun (WGS) entry which is preliminary data.</text>
</comment>
<dbReference type="PANTHER" id="PTHR33168">
    <property type="entry name" value="STRESS INDUCED PROTEIN-RELATED"/>
    <property type="match status" value="1"/>
</dbReference>
<organism evidence="2 3">
    <name type="scientific">Capsicum baccatum</name>
    <name type="common">Peruvian pepper</name>
    <dbReference type="NCBI Taxonomy" id="33114"/>
    <lineage>
        <taxon>Eukaryota</taxon>
        <taxon>Viridiplantae</taxon>
        <taxon>Streptophyta</taxon>
        <taxon>Embryophyta</taxon>
        <taxon>Tracheophyta</taxon>
        <taxon>Spermatophyta</taxon>
        <taxon>Magnoliopsida</taxon>
        <taxon>eudicotyledons</taxon>
        <taxon>Gunneridae</taxon>
        <taxon>Pentapetalae</taxon>
        <taxon>asterids</taxon>
        <taxon>lamiids</taxon>
        <taxon>Solanales</taxon>
        <taxon>Solanaceae</taxon>
        <taxon>Solanoideae</taxon>
        <taxon>Capsiceae</taxon>
        <taxon>Capsicum</taxon>
    </lineage>
</organism>
<dbReference type="AlphaFoldDB" id="A0A2G2VAN7"/>
<sequence length="119" mass="14137">MDAGEWRDSEYENVCFHRCYSGREYNRLGSYKLPANKSCTASIWRLIWKKIKKEKKKIFDCSNSMRFSYDPHSYSKNFDQGSILRDDDDDDEPSRSFSARFAVPSRILIQDELIMCIQR</sequence>
<protein>
    <submittedName>
        <fullName evidence="2">Uncharacterized protein</fullName>
    </submittedName>
</protein>
<dbReference type="EMBL" id="MLFT02000059">
    <property type="protein sequence ID" value="PHT30055.1"/>
    <property type="molecule type" value="Genomic_DNA"/>
</dbReference>
<evidence type="ECO:0000313" key="3">
    <source>
        <dbReference type="Proteomes" id="UP000224567"/>
    </source>
</evidence>
<reference evidence="2 3" key="1">
    <citation type="journal article" date="2017" name="Genome Biol.">
        <title>New reference genome sequences of hot pepper reveal the massive evolution of plant disease-resistance genes by retroduplication.</title>
        <authorList>
            <person name="Kim S."/>
            <person name="Park J."/>
            <person name="Yeom S.I."/>
            <person name="Kim Y.M."/>
            <person name="Seo E."/>
            <person name="Kim K.T."/>
            <person name="Kim M.S."/>
            <person name="Lee J.M."/>
            <person name="Cheong K."/>
            <person name="Shin H.S."/>
            <person name="Kim S.B."/>
            <person name="Han K."/>
            <person name="Lee J."/>
            <person name="Park M."/>
            <person name="Lee H.A."/>
            <person name="Lee H.Y."/>
            <person name="Lee Y."/>
            <person name="Oh S."/>
            <person name="Lee J.H."/>
            <person name="Choi E."/>
            <person name="Choi E."/>
            <person name="Lee S.E."/>
            <person name="Jeon J."/>
            <person name="Kim H."/>
            <person name="Choi G."/>
            <person name="Song H."/>
            <person name="Lee J."/>
            <person name="Lee S.C."/>
            <person name="Kwon J.K."/>
            <person name="Lee H.Y."/>
            <person name="Koo N."/>
            <person name="Hong Y."/>
            <person name="Kim R.W."/>
            <person name="Kang W.H."/>
            <person name="Huh J.H."/>
            <person name="Kang B.C."/>
            <person name="Yang T.J."/>
            <person name="Lee Y.H."/>
            <person name="Bennetzen J.L."/>
            <person name="Choi D."/>
        </authorList>
    </citation>
    <scope>NUCLEOTIDE SEQUENCE [LARGE SCALE GENOMIC DNA]</scope>
    <source>
        <strain evidence="3">cv. PBC81</strain>
    </source>
</reference>
<keyword evidence="3" id="KW-1185">Reference proteome</keyword>
<reference evidence="3" key="2">
    <citation type="journal article" date="2017" name="J. Anim. Genet.">
        <title>Multiple reference genome sequences of hot pepper reveal the massive evolution of plant disease resistance genes by retroduplication.</title>
        <authorList>
            <person name="Kim S."/>
            <person name="Park J."/>
            <person name="Yeom S.-I."/>
            <person name="Kim Y.-M."/>
            <person name="Seo E."/>
            <person name="Kim K.-T."/>
            <person name="Kim M.-S."/>
            <person name="Lee J.M."/>
            <person name="Cheong K."/>
            <person name="Shin H.-S."/>
            <person name="Kim S.-B."/>
            <person name="Han K."/>
            <person name="Lee J."/>
            <person name="Park M."/>
            <person name="Lee H.-A."/>
            <person name="Lee H.-Y."/>
            <person name="Lee Y."/>
            <person name="Oh S."/>
            <person name="Lee J.H."/>
            <person name="Choi E."/>
            <person name="Choi E."/>
            <person name="Lee S.E."/>
            <person name="Jeon J."/>
            <person name="Kim H."/>
            <person name="Choi G."/>
            <person name="Song H."/>
            <person name="Lee J."/>
            <person name="Lee S.-C."/>
            <person name="Kwon J.-K."/>
            <person name="Lee H.-Y."/>
            <person name="Koo N."/>
            <person name="Hong Y."/>
            <person name="Kim R.W."/>
            <person name="Kang W.-H."/>
            <person name="Huh J.H."/>
            <person name="Kang B.-C."/>
            <person name="Yang T.-J."/>
            <person name="Lee Y.-H."/>
            <person name="Bennetzen J.L."/>
            <person name="Choi D."/>
        </authorList>
    </citation>
    <scope>NUCLEOTIDE SEQUENCE [LARGE SCALE GENOMIC DNA]</scope>
    <source>
        <strain evidence="3">cv. PBC81</strain>
    </source>
</reference>
<proteinExistence type="predicted"/>
<evidence type="ECO:0000313" key="2">
    <source>
        <dbReference type="EMBL" id="PHT30055.1"/>
    </source>
</evidence>
<accession>A0A2G2VAN7</accession>
<evidence type="ECO:0000256" key="1">
    <source>
        <dbReference type="SAM" id="MobiDB-lite"/>
    </source>
</evidence>
<dbReference type="Proteomes" id="UP000224567">
    <property type="component" value="Unassembled WGS sequence"/>
</dbReference>
<dbReference type="STRING" id="33114.A0A2G2VAN7"/>
<gene>
    <name evidence="2" type="ORF">CQW23_30360</name>
</gene>